<dbReference type="AlphaFoldDB" id="A0A7C9F6H6"/>
<dbReference type="Proteomes" id="UP000479293">
    <property type="component" value="Unassembled WGS sequence"/>
</dbReference>
<sequence>MKKIKIGFVPLVLLLFLVTISGCTYSSYPPRPYYGGTYGYGYGYARSPRVVVVRPAPRVVYRNPQPRYYRKAPNNARQNYESRGNGVRSNRNYRGNSSRGRSYGPR</sequence>
<evidence type="ECO:0000256" key="1">
    <source>
        <dbReference type="SAM" id="MobiDB-lite"/>
    </source>
</evidence>
<feature type="compositionally biased region" description="Low complexity" evidence="1">
    <location>
        <begin position="82"/>
        <end position="106"/>
    </location>
</feature>
<comment type="caution">
    <text evidence="2">The sequence shown here is derived from an EMBL/GenBank/DDBJ whole genome shotgun (WGS) entry which is preliminary data.</text>
</comment>
<keyword evidence="3" id="KW-1185">Reference proteome</keyword>
<protein>
    <submittedName>
        <fullName evidence="2">Uncharacterized protein</fullName>
    </submittedName>
</protein>
<name>A0A7C9F6H6_9BACT</name>
<dbReference type="PROSITE" id="PS51257">
    <property type="entry name" value="PROKAR_LIPOPROTEIN"/>
    <property type="match status" value="1"/>
</dbReference>
<evidence type="ECO:0000313" key="2">
    <source>
        <dbReference type="EMBL" id="MPR34266.1"/>
    </source>
</evidence>
<feature type="region of interest" description="Disordered" evidence="1">
    <location>
        <begin position="63"/>
        <end position="106"/>
    </location>
</feature>
<accession>A0A7C9F6H6</accession>
<proteinExistence type="predicted"/>
<dbReference type="EMBL" id="WHLY01000002">
    <property type="protein sequence ID" value="MPR34266.1"/>
    <property type="molecule type" value="Genomic_DNA"/>
</dbReference>
<organism evidence="2 3">
    <name type="scientific">Salmonirosea aquatica</name>
    <dbReference type="NCBI Taxonomy" id="2654236"/>
    <lineage>
        <taxon>Bacteria</taxon>
        <taxon>Pseudomonadati</taxon>
        <taxon>Bacteroidota</taxon>
        <taxon>Cytophagia</taxon>
        <taxon>Cytophagales</taxon>
        <taxon>Spirosomataceae</taxon>
        <taxon>Salmonirosea</taxon>
    </lineage>
</organism>
<gene>
    <name evidence="2" type="ORF">GBK04_13095</name>
</gene>
<dbReference type="RefSeq" id="WP_152760325.1">
    <property type="nucleotide sequence ID" value="NZ_WHLY01000002.1"/>
</dbReference>
<evidence type="ECO:0000313" key="3">
    <source>
        <dbReference type="Proteomes" id="UP000479293"/>
    </source>
</evidence>
<reference evidence="2 3" key="1">
    <citation type="submission" date="2019-10" db="EMBL/GenBank/DDBJ databases">
        <title>Draft Genome Sequence of Cytophagaceae sp. SJW1-29.</title>
        <authorList>
            <person name="Choi A."/>
        </authorList>
    </citation>
    <scope>NUCLEOTIDE SEQUENCE [LARGE SCALE GENOMIC DNA]</scope>
    <source>
        <strain evidence="2 3">SJW1-29</strain>
    </source>
</reference>